<name>A0ABV7EDQ5_9SPHN</name>
<protein>
    <submittedName>
        <fullName evidence="1">Uncharacterized protein</fullName>
    </submittedName>
</protein>
<proteinExistence type="predicted"/>
<sequence length="51" mass="6216">MNKTPPDEEPISADRMEQLFDLAMRMIEQEKKMKRDLRRRMKKHPGRGELF</sequence>
<dbReference type="RefSeq" id="WP_377923259.1">
    <property type="nucleotide sequence ID" value="NZ_JBHRSU010000025.1"/>
</dbReference>
<dbReference type="Proteomes" id="UP001595378">
    <property type="component" value="Unassembled WGS sequence"/>
</dbReference>
<accession>A0ABV7EDQ5</accession>
<evidence type="ECO:0000313" key="1">
    <source>
        <dbReference type="EMBL" id="MFC3100743.1"/>
    </source>
</evidence>
<reference evidence="2" key="1">
    <citation type="journal article" date="2019" name="Int. J. Syst. Evol. Microbiol.">
        <title>The Global Catalogue of Microorganisms (GCM) 10K type strain sequencing project: providing services to taxonomists for standard genome sequencing and annotation.</title>
        <authorList>
            <consortium name="The Broad Institute Genomics Platform"/>
            <consortium name="The Broad Institute Genome Sequencing Center for Infectious Disease"/>
            <person name="Wu L."/>
            <person name="Ma J."/>
        </authorList>
    </citation>
    <scope>NUCLEOTIDE SEQUENCE [LARGE SCALE GENOMIC DNA]</scope>
    <source>
        <strain evidence="2">KCTC 52606</strain>
    </source>
</reference>
<dbReference type="EMBL" id="JBHRSU010000025">
    <property type="protein sequence ID" value="MFC3100743.1"/>
    <property type="molecule type" value="Genomic_DNA"/>
</dbReference>
<gene>
    <name evidence="1" type="ORF">ACFODK_07575</name>
</gene>
<organism evidence="1 2">
    <name type="scientific">Alteraurantiacibacter lauratis</name>
    <dbReference type="NCBI Taxonomy" id="2054627"/>
    <lineage>
        <taxon>Bacteria</taxon>
        <taxon>Pseudomonadati</taxon>
        <taxon>Pseudomonadota</taxon>
        <taxon>Alphaproteobacteria</taxon>
        <taxon>Sphingomonadales</taxon>
        <taxon>Erythrobacteraceae</taxon>
        <taxon>Alteraurantiacibacter</taxon>
    </lineage>
</organism>
<comment type="caution">
    <text evidence="1">The sequence shown here is derived from an EMBL/GenBank/DDBJ whole genome shotgun (WGS) entry which is preliminary data.</text>
</comment>
<keyword evidence="2" id="KW-1185">Reference proteome</keyword>
<evidence type="ECO:0000313" key="2">
    <source>
        <dbReference type="Proteomes" id="UP001595378"/>
    </source>
</evidence>